<evidence type="ECO:0000256" key="1">
    <source>
        <dbReference type="ARBA" id="ARBA00004316"/>
    </source>
</evidence>
<feature type="compositionally biased region" description="Low complexity" evidence="6">
    <location>
        <begin position="859"/>
        <end position="877"/>
    </location>
</feature>
<dbReference type="Proteomes" id="UP000008672">
    <property type="component" value="Unassembled WGS sequence"/>
</dbReference>
<sequence length="1901" mass="213569">MSSSASTNFSMNQLTESGRATRYRHPNITDPVVAKKVCFYKSGDPQFSGLKMVVSNRSFKTFDALLDNLSKKVPLPFGVRNITTPKGVHNITRLEELEDGKSYICSHQKKVKPVNLELASKKPIPWYSSRPISARRRIRQLVRNKKIRSIPNDDTVVRETPRKLVVFKNGDPGIKHTLILNKKLKQSFEVLLDHMSEVMQCPVIKLYTSDGRRVDDISQVLILNSGVAVAAGREPFKPGNYDSCAYSPSIKLPDITRRIHPKTISKTDQRNLLNISRSQILSSSSDKYPVNEHSSVDSFSHLPDNHMNSIEKYTYTGEDIPFMPSDDDIEKSIHVNQDGSMTVEMKVRLRIKNEETLQWTTIVSRSSLSSISPNLSHASFKDNLDGLYLEDCHHEDNDKLKNVRTKPDGEKNEMCITTTEYNHYDIWQNLSASKEVFNTMPEVREKQLHHRPPTPGPRKVKQKQTLFHSVTRLSETENVVGSYIKEAETRESEAEYCTVSHYKPKPLVGSNTLEPAEIINNDKEEASAKFDKEEEMRADGDIIQCDSNNADTKCPEMLQRGEILAANKLFKDRDRLKHLFLYGAKTDARPASAEGLACLPNLYEKTENKRPLSASVRKCYTTKLLNNREQFVASVENHNIDFPNTSLSSHHSKKKSKSTVHATSKKKKKKKKNGTVSKKADQSHSKKETKRLKHSKSESFPNKICHEEENPVTFLIGSGDEETQSTNSGNLPVPVNEVNVSQIPMTCQQNEMNASKTQNGIRLLNDAEQSSWASANSSLSTQADKESSDSHGGSCVLEQVSVLNAHDIRTSIRSNGALNTSFQTSPAKTTKSKQKRHLKKTTETTDVNNAPESQLLVQTKTSDSGDSLTLSTLSPTSENEKYNDYTAQCSLENYVQAWLRNILPNSTLSSNEVKQSDPAASLNREAEEQENDLHNVFCAEETKGNLSDNKSDLINRSNGYLDENSNLNKAATIKKTTIATEMEKEEKISEECSMSQNCFLAKVTNREQTGHMIKLKGMEQNTVTMQKLQHISEMIIPETKQKAEVAIQADIDSQTDYNIKLLHHQLQTIVKALKSKIHNKRLEKSLSVPELFSNHSFTTSCKVLLTWLAVTNLKENALDSQPKNDTVTNNCNCIEMLAFLQSLQQLTHIEQADDLKAVVSDLQELTSNHLLQIWKAQREGDSIGIPKNVSAIKIPSTAKNQEMTLTENAPSLQKINPEELLDTLKLVDKLSISGGELDDTESTTITEKQTSTDVMEYGSQAAGTGVKYTHEDTSQVADPQLPQIHHEVTDDLDQNQTRSTTSSSSKGNLLYPDSSNFENSSLIFQENHPIQKPKSFESISHTEIPEFSHQKNATTDDHLGFCEDTLSMPSDADINQSLCTEPKGHNVNELSKREEELTAEELSSYLTFCYDSNQNTEKDTNELRTKLCKEGTDVQGDGLVCGSASAEANQQSQNQVNSDWSDCRANSADSEASCELTTESSEETTINQKPYNTGYVKRTIEQLYGKAEANFKHTAFRKTKDMPKITDKDHSKTSVKSQPPFEVPMPSSNEELSSYNANCSKNSNIGATDTLKTCKDSMHLETDDGMLIDKGRWLLKENHLIRQSPPEKLGMYGNLDTTSADTAFDNTSEDVPCSHFRNLNLQPPLAELSSSELEEMAGPRELRCNYFSMPHGSDSEPFHDVLLSNKNKTCTQATNVCAEINGNFPSITTVEFRIPDNKVHPIQQSSDNKTVAEQPSRDNQINRRPLEEQDSLDKLYVICGQHCPILTAIIIPLNEESRGFVYQTSSDLENQWLLYNPSKVTYTHFSTTSTNLIATEKTHMQVNKSFSDCMINEMNKKVYSKSLCKEIERIKLGLNEGRKYSHKKNYKMMHVQNEYIMNCSEEIFDSNITAVDENNNIVHCL</sequence>
<comment type="subcellular location">
    <subcellularLocation>
        <location evidence="1">Cell projection</location>
    </subcellularLocation>
    <subcellularLocation>
        <location evidence="2">Cytoplasm</location>
    </subcellularLocation>
</comment>
<dbReference type="GO" id="GO:0042461">
    <property type="term" value="P:photoreceptor cell development"/>
    <property type="evidence" value="ECO:0007669"/>
    <property type="project" value="TreeGrafter"/>
</dbReference>
<dbReference type="Pfam" id="PF03607">
    <property type="entry name" value="DCX"/>
    <property type="match status" value="2"/>
</dbReference>
<dbReference type="EMBL" id="AFYH01047234">
    <property type="status" value="NOT_ANNOTATED_CDS"/>
    <property type="molecule type" value="Genomic_DNA"/>
</dbReference>
<dbReference type="HOGENOM" id="CLU_232270_0_0_1"/>
<reference evidence="9" key="1">
    <citation type="submission" date="2011-08" db="EMBL/GenBank/DDBJ databases">
        <title>The draft genome of Latimeria chalumnae.</title>
        <authorList>
            <person name="Di Palma F."/>
            <person name="Alfoldi J."/>
            <person name="Johnson J."/>
            <person name="Berlin A."/>
            <person name="Gnerre S."/>
            <person name="Jaffe D."/>
            <person name="MacCallum I."/>
            <person name="Young S."/>
            <person name="Walker B.J."/>
            <person name="Lander E."/>
            <person name="Lindblad-Toh K."/>
        </authorList>
    </citation>
    <scope>NUCLEOTIDE SEQUENCE [LARGE SCALE GENOMIC DNA]</scope>
    <source>
        <strain evidence="9">Wild caught</strain>
    </source>
</reference>
<dbReference type="GO" id="GO:0005930">
    <property type="term" value="C:axoneme"/>
    <property type="evidence" value="ECO:0007669"/>
    <property type="project" value="TreeGrafter"/>
</dbReference>
<feature type="region of interest" description="Disordered" evidence="6">
    <location>
        <begin position="1288"/>
        <end position="1312"/>
    </location>
</feature>
<dbReference type="GO" id="GO:0035082">
    <property type="term" value="P:axoneme assembly"/>
    <property type="evidence" value="ECO:0007669"/>
    <property type="project" value="TreeGrafter"/>
</dbReference>
<dbReference type="SMART" id="SM00537">
    <property type="entry name" value="DCX"/>
    <property type="match status" value="2"/>
</dbReference>
<reference evidence="8" key="2">
    <citation type="submission" date="2025-08" db="UniProtKB">
        <authorList>
            <consortium name="Ensembl"/>
        </authorList>
    </citation>
    <scope>IDENTIFICATION</scope>
</reference>
<evidence type="ECO:0000256" key="3">
    <source>
        <dbReference type="ARBA" id="ARBA00022490"/>
    </source>
</evidence>
<feature type="compositionally biased region" description="Polar residues" evidence="6">
    <location>
        <begin position="817"/>
        <end position="829"/>
    </location>
</feature>
<keyword evidence="4" id="KW-0677">Repeat</keyword>
<feature type="compositionally biased region" description="Polar residues" evidence="6">
    <location>
        <begin position="844"/>
        <end position="858"/>
    </location>
</feature>
<evidence type="ECO:0000256" key="4">
    <source>
        <dbReference type="ARBA" id="ARBA00022737"/>
    </source>
</evidence>
<dbReference type="eggNOG" id="KOG1181">
    <property type="taxonomic scope" value="Eukaryota"/>
</dbReference>
<feature type="region of interest" description="Disordered" evidence="6">
    <location>
        <begin position="1524"/>
        <end position="1553"/>
    </location>
</feature>
<name>H3B3U8_LATCH</name>
<feature type="compositionally biased region" description="Polar residues" evidence="6">
    <location>
        <begin position="1722"/>
        <end position="1739"/>
    </location>
</feature>
<reference evidence="8" key="3">
    <citation type="submission" date="2025-09" db="UniProtKB">
        <authorList>
            <consortium name="Ensembl"/>
        </authorList>
    </citation>
    <scope>IDENTIFICATION</scope>
</reference>
<dbReference type="CDD" id="cd17145">
    <property type="entry name" value="DCX1_RP1"/>
    <property type="match status" value="1"/>
</dbReference>
<organism evidence="8 9">
    <name type="scientific">Latimeria chalumnae</name>
    <name type="common">Coelacanth</name>
    <dbReference type="NCBI Taxonomy" id="7897"/>
    <lineage>
        <taxon>Eukaryota</taxon>
        <taxon>Metazoa</taxon>
        <taxon>Chordata</taxon>
        <taxon>Craniata</taxon>
        <taxon>Vertebrata</taxon>
        <taxon>Euteleostomi</taxon>
        <taxon>Coelacanthiformes</taxon>
        <taxon>Coelacanthidae</taxon>
        <taxon>Latimeria</taxon>
    </lineage>
</organism>
<evidence type="ECO:0000256" key="6">
    <source>
        <dbReference type="SAM" id="MobiDB-lite"/>
    </source>
</evidence>
<dbReference type="STRING" id="7897.ENSLACP00000016569"/>
<dbReference type="FunFam" id="3.10.20.230:FF:000006">
    <property type="entry name" value="Oxygen-regulated protein 1"/>
    <property type="match status" value="1"/>
</dbReference>
<dbReference type="FunCoup" id="H3B3U8">
    <property type="interactions" value="13"/>
</dbReference>
<dbReference type="OMA" id="WENAAMD"/>
<protein>
    <submittedName>
        <fullName evidence="8">RP1 axonemal microtubule associated</fullName>
    </submittedName>
</protein>
<feature type="compositionally biased region" description="Basic residues" evidence="6">
    <location>
        <begin position="650"/>
        <end position="673"/>
    </location>
</feature>
<evidence type="ECO:0000313" key="9">
    <source>
        <dbReference type="Proteomes" id="UP000008672"/>
    </source>
</evidence>
<feature type="region of interest" description="Disordered" evidence="6">
    <location>
        <begin position="817"/>
        <end position="879"/>
    </location>
</feature>
<dbReference type="GO" id="GO:0035556">
    <property type="term" value="P:intracellular signal transduction"/>
    <property type="evidence" value="ECO:0007669"/>
    <property type="project" value="InterPro"/>
</dbReference>
<feature type="region of interest" description="Disordered" evidence="6">
    <location>
        <begin position="1720"/>
        <end position="1746"/>
    </location>
</feature>
<keyword evidence="5" id="KW-0966">Cell projection</keyword>
<gene>
    <name evidence="8" type="primary">RP1</name>
</gene>
<feature type="region of interest" description="Disordered" evidence="6">
    <location>
        <begin position="908"/>
        <end position="928"/>
    </location>
</feature>
<feature type="compositionally biased region" description="Basic residues" evidence="6">
    <location>
        <begin position="830"/>
        <end position="839"/>
    </location>
</feature>
<keyword evidence="9" id="KW-1185">Reference proteome</keyword>
<accession>H3B3U8</accession>
<dbReference type="PROSITE" id="PS50309">
    <property type="entry name" value="DC"/>
    <property type="match status" value="2"/>
</dbReference>
<feature type="domain" description="Doublecortin" evidence="7">
    <location>
        <begin position="35"/>
        <end position="117"/>
    </location>
</feature>
<feature type="region of interest" description="Disordered" evidence="6">
    <location>
        <begin position="642"/>
        <end position="704"/>
    </location>
</feature>
<evidence type="ECO:0000259" key="7">
    <source>
        <dbReference type="PROSITE" id="PS50309"/>
    </source>
</evidence>
<dbReference type="SUPFAM" id="SSF89837">
    <property type="entry name" value="Doublecortin (DC)"/>
    <property type="match status" value="2"/>
</dbReference>
<dbReference type="InParanoid" id="H3B3U8"/>
<dbReference type="GO" id="GO:0043005">
    <property type="term" value="C:neuron projection"/>
    <property type="evidence" value="ECO:0007669"/>
    <property type="project" value="UniProtKB-ARBA"/>
</dbReference>
<dbReference type="PANTHER" id="PTHR23005">
    <property type="entry name" value="RETINITIS PIGMENTOSA 1 PROTEIN"/>
    <property type="match status" value="1"/>
</dbReference>
<dbReference type="InterPro" id="IPR003533">
    <property type="entry name" value="Doublecortin_dom"/>
</dbReference>
<dbReference type="Gene3D" id="3.10.20.230">
    <property type="entry name" value="Doublecortin domain"/>
    <property type="match status" value="2"/>
</dbReference>
<feature type="domain" description="Doublecortin" evidence="7">
    <location>
        <begin position="162"/>
        <end position="242"/>
    </location>
</feature>
<dbReference type="CDD" id="cd17147">
    <property type="entry name" value="DCX2_RP1"/>
    <property type="match status" value="1"/>
</dbReference>
<dbReference type="eggNOG" id="KOG3757">
    <property type="taxonomic scope" value="Eukaryota"/>
</dbReference>
<proteinExistence type="predicted"/>
<dbReference type="Ensembl" id="ENSLACT00000016683.1">
    <property type="protein sequence ID" value="ENSLACP00000016569.1"/>
    <property type="gene ID" value="ENSLACG00000014602.1"/>
</dbReference>
<evidence type="ECO:0000256" key="2">
    <source>
        <dbReference type="ARBA" id="ARBA00004496"/>
    </source>
</evidence>
<keyword evidence="3" id="KW-0963">Cytoplasm</keyword>
<dbReference type="InterPro" id="IPR036572">
    <property type="entry name" value="Doublecortin_dom_sf"/>
</dbReference>
<dbReference type="GeneTree" id="ENSGT00940000154242"/>
<dbReference type="PANTHER" id="PTHR23005:SF4">
    <property type="entry name" value="OXYGEN-REGULATED PROTEIN 1"/>
    <property type="match status" value="1"/>
</dbReference>
<dbReference type="GO" id="GO:0060041">
    <property type="term" value="P:retina development in camera-type eye"/>
    <property type="evidence" value="ECO:0007669"/>
    <property type="project" value="TreeGrafter"/>
</dbReference>
<evidence type="ECO:0000313" key="8">
    <source>
        <dbReference type="Ensembl" id="ENSLACP00000016569.1"/>
    </source>
</evidence>
<evidence type="ECO:0000256" key="5">
    <source>
        <dbReference type="ARBA" id="ARBA00023273"/>
    </source>
</evidence>